<keyword evidence="1" id="KW-0802">TPR repeat</keyword>
<dbReference type="SUPFAM" id="SSF63829">
    <property type="entry name" value="Calcium-dependent phosphotriesterase"/>
    <property type="match status" value="1"/>
</dbReference>
<dbReference type="InterPro" id="IPR017481">
    <property type="entry name" value="CHP03032"/>
</dbReference>
<dbReference type="SMART" id="SM00028">
    <property type="entry name" value="TPR"/>
    <property type="match status" value="2"/>
</dbReference>
<dbReference type="SUPFAM" id="SSF48452">
    <property type="entry name" value="TPR-like"/>
    <property type="match status" value="1"/>
</dbReference>
<accession>A0A517MLQ4</accession>
<dbReference type="InterPro" id="IPR011990">
    <property type="entry name" value="TPR-like_helical_dom_sf"/>
</dbReference>
<dbReference type="SUPFAM" id="SSF53756">
    <property type="entry name" value="UDP-Glycosyltransferase/glycogen phosphorylase"/>
    <property type="match status" value="1"/>
</dbReference>
<reference evidence="3 4" key="1">
    <citation type="submission" date="2019-02" db="EMBL/GenBank/DDBJ databases">
        <title>Deep-cultivation of Planctomycetes and their phenomic and genomic characterization uncovers novel biology.</title>
        <authorList>
            <person name="Wiegand S."/>
            <person name="Jogler M."/>
            <person name="Boedeker C."/>
            <person name="Pinto D."/>
            <person name="Vollmers J."/>
            <person name="Rivas-Marin E."/>
            <person name="Kohn T."/>
            <person name="Peeters S.H."/>
            <person name="Heuer A."/>
            <person name="Rast P."/>
            <person name="Oberbeckmann S."/>
            <person name="Bunk B."/>
            <person name="Jeske O."/>
            <person name="Meyerdierks A."/>
            <person name="Storesund J.E."/>
            <person name="Kallscheuer N."/>
            <person name="Luecker S."/>
            <person name="Lage O.M."/>
            <person name="Pohl T."/>
            <person name="Merkel B.J."/>
            <person name="Hornburger P."/>
            <person name="Mueller R.-W."/>
            <person name="Bruemmer F."/>
            <person name="Labrenz M."/>
            <person name="Spormann A.M."/>
            <person name="Op den Camp H."/>
            <person name="Overmann J."/>
            <person name="Amann R."/>
            <person name="Jetten M.S.M."/>
            <person name="Mascher T."/>
            <person name="Medema M.H."/>
            <person name="Devos D.P."/>
            <person name="Kaster A.-K."/>
            <person name="Ovreas L."/>
            <person name="Rohde M."/>
            <person name="Galperin M.Y."/>
            <person name="Jogler C."/>
        </authorList>
    </citation>
    <scope>NUCLEOTIDE SEQUENCE [LARGE SCALE GENOMIC DNA]</scope>
    <source>
        <strain evidence="3 4">FF011L</strain>
    </source>
</reference>
<name>A0A517MLQ4_9BACT</name>
<proteinExistence type="predicted"/>
<dbReference type="OrthoDB" id="238183at2"/>
<gene>
    <name evidence="3" type="ORF">FF011L_46360</name>
</gene>
<dbReference type="Pfam" id="PF14559">
    <property type="entry name" value="TPR_19"/>
    <property type="match status" value="1"/>
</dbReference>
<sequence>MTELKPTREVRFEFTNELPGLLNDLGISLLATTYQAGKLVAIGTQRGQLEMQMCSVARPMGLAVSAGCLAIGAQEAVWFADACPEMARQIEPAGRFDAGYSVQRASMTGDIAIHDMAWGNDDQLWAVNTRFSCLCLCDDQHHFSPVWKPPFISNLAAEDRCHLNGLAMQNGKPRYVTVMSQTDTAEGWRPSKATSGCILSVPDGRCLVSGLSMPHSPRVFQNRLFALNSGLGAIGWYEKGQFQTLSKQPGFTRGLDFYGHYAFVGLSKIRETSTFGGIPIADDRDSLKCAIVVVDLRTGKRVAHFEFLAGVDELFDVRVLPKMLNPYIGGPHPHVDNGPVAWLAKPFPSPRQAAEMLSPVVSIGGVPVQELEITHDRITPELLQQFNRATSLAEAQDYEQAISLLQRCAHEHPTVAAVHCNLGVALQLAGRVQDAYQPLQTAFDLAPQNPAVQFNLSMAELQLGHYQNGWRHYEARWSSGQGGALPKGLESWGVPASDAIAEGSTLLVYGEQGIGDEIMFFSLLKRLQATMPSVQLVVACDPRLVGLLRRSYPTLTVISSQNLSALEYRRLAASVTCRIPCGSLPGMLRFPDEVSDHDRQERTLSVDPLRVEYWRQELRRRAGKEVNEFVGVSWAGGKNVQEHAVRSIPLPAWGEIFEPSPNAQFVNLQYGVSRTVSEDSQPEQVGQAFLANMITADQIAPLVDLEEFAAMISALDRVVSIDNSTLHLAGALGIPTVGILPVASSAAYRWGTKTEATIWYPSVRLVRRKLGESDSEVICRAAKALE</sequence>
<dbReference type="Gene3D" id="3.40.50.2000">
    <property type="entry name" value="Glycogen Phosphorylase B"/>
    <property type="match status" value="1"/>
</dbReference>
<organism evidence="3 4">
    <name type="scientific">Roseimaritima multifibrata</name>
    <dbReference type="NCBI Taxonomy" id="1930274"/>
    <lineage>
        <taxon>Bacteria</taxon>
        <taxon>Pseudomonadati</taxon>
        <taxon>Planctomycetota</taxon>
        <taxon>Planctomycetia</taxon>
        <taxon>Pirellulales</taxon>
        <taxon>Pirellulaceae</taxon>
        <taxon>Roseimaritima</taxon>
    </lineage>
</organism>
<dbReference type="GO" id="GO:0016757">
    <property type="term" value="F:glycosyltransferase activity"/>
    <property type="evidence" value="ECO:0007669"/>
    <property type="project" value="InterPro"/>
</dbReference>
<evidence type="ECO:0000313" key="4">
    <source>
        <dbReference type="Proteomes" id="UP000320672"/>
    </source>
</evidence>
<evidence type="ECO:0000313" key="3">
    <source>
        <dbReference type="EMBL" id="QDS95835.1"/>
    </source>
</evidence>
<dbReference type="Pfam" id="PF01075">
    <property type="entry name" value="Glyco_transf_9"/>
    <property type="match status" value="1"/>
</dbReference>
<evidence type="ECO:0000259" key="2">
    <source>
        <dbReference type="Pfam" id="PF16261"/>
    </source>
</evidence>
<feature type="domain" description="Conserved hypothetical protein CHP03032" evidence="2">
    <location>
        <begin position="17"/>
        <end position="327"/>
    </location>
</feature>
<dbReference type="InterPro" id="IPR019734">
    <property type="entry name" value="TPR_rpt"/>
</dbReference>
<dbReference type="EMBL" id="CP036262">
    <property type="protein sequence ID" value="QDS95835.1"/>
    <property type="molecule type" value="Genomic_DNA"/>
</dbReference>
<dbReference type="KEGG" id="rml:FF011L_46360"/>
<dbReference type="InterPro" id="IPR002201">
    <property type="entry name" value="Glyco_trans_9"/>
</dbReference>
<dbReference type="Gene3D" id="1.25.40.10">
    <property type="entry name" value="Tetratricopeptide repeat domain"/>
    <property type="match status" value="1"/>
</dbReference>
<protein>
    <recommendedName>
        <fullName evidence="2">Conserved hypothetical protein CHP03032 domain-containing protein</fullName>
    </recommendedName>
</protein>
<dbReference type="PROSITE" id="PS50005">
    <property type="entry name" value="TPR"/>
    <property type="match status" value="1"/>
</dbReference>
<dbReference type="AlphaFoldDB" id="A0A517MLQ4"/>
<evidence type="ECO:0000256" key="1">
    <source>
        <dbReference type="PROSITE-ProRule" id="PRU00339"/>
    </source>
</evidence>
<dbReference type="NCBIfam" id="TIGR03032">
    <property type="entry name" value="TIGR03032 family protein"/>
    <property type="match status" value="1"/>
</dbReference>
<feature type="repeat" description="TPR" evidence="1">
    <location>
        <begin position="416"/>
        <end position="449"/>
    </location>
</feature>
<keyword evidence="4" id="KW-1185">Reference proteome</keyword>
<dbReference type="Pfam" id="PF16261">
    <property type="entry name" value="DUF4915"/>
    <property type="match status" value="1"/>
</dbReference>
<dbReference type="RefSeq" id="WP_145354064.1">
    <property type="nucleotide sequence ID" value="NZ_CP036262.1"/>
</dbReference>
<dbReference type="Proteomes" id="UP000320672">
    <property type="component" value="Chromosome"/>
</dbReference>